<dbReference type="GO" id="GO:0003677">
    <property type="term" value="F:DNA binding"/>
    <property type="evidence" value="ECO:0007669"/>
    <property type="project" value="InterPro"/>
</dbReference>
<dbReference type="InterPro" id="IPR011990">
    <property type="entry name" value="TPR-like_helical_dom_sf"/>
</dbReference>
<dbReference type="Gene3D" id="1.10.10.10">
    <property type="entry name" value="Winged helix-like DNA-binding domain superfamily/Winged helix DNA-binding domain"/>
    <property type="match status" value="1"/>
</dbReference>
<dbReference type="InterPro" id="IPR036388">
    <property type="entry name" value="WH-like_DNA-bd_sf"/>
</dbReference>
<dbReference type="AlphaFoldDB" id="A0A2S8J9Y0"/>
<dbReference type="SUPFAM" id="SSF48452">
    <property type="entry name" value="TPR-like"/>
    <property type="match status" value="1"/>
</dbReference>
<dbReference type="GO" id="GO:0043531">
    <property type="term" value="F:ADP binding"/>
    <property type="evidence" value="ECO:0007669"/>
    <property type="project" value="InterPro"/>
</dbReference>
<evidence type="ECO:0000313" key="2">
    <source>
        <dbReference type="EMBL" id="PQP23841.1"/>
    </source>
</evidence>
<dbReference type="InterPro" id="IPR027417">
    <property type="entry name" value="P-loop_NTPase"/>
</dbReference>
<dbReference type="GO" id="GO:0006355">
    <property type="term" value="P:regulation of DNA-templated transcription"/>
    <property type="evidence" value="ECO:0007669"/>
    <property type="project" value="InterPro"/>
</dbReference>
<comment type="caution">
    <text evidence="2">The sequence shown here is derived from an EMBL/GenBank/DDBJ whole genome shotgun (WGS) entry which is preliminary data.</text>
</comment>
<dbReference type="PRINTS" id="PR00038">
    <property type="entry name" value="HTHLUXR"/>
</dbReference>
<dbReference type="Pfam" id="PF25872">
    <property type="entry name" value="HTH_77"/>
    <property type="match status" value="1"/>
</dbReference>
<dbReference type="RefSeq" id="WP_105415674.1">
    <property type="nucleotide sequence ID" value="NZ_PUIO01000017.1"/>
</dbReference>
<evidence type="ECO:0000259" key="1">
    <source>
        <dbReference type="PROSITE" id="PS50043"/>
    </source>
</evidence>
<name>A0A2S8J9Y0_RHOOP</name>
<proteinExistence type="predicted"/>
<dbReference type="Gene3D" id="1.25.40.10">
    <property type="entry name" value="Tetratricopeptide repeat domain"/>
    <property type="match status" value="1"/>
</dbReference>
<dbReference type="SUPFAM" id="SSF46894">
    <property type="entry name" value="C-terminal effector domain of the bipartite response regulators"/>
    <property type="match status" value="1"/>
</dbReference>
<dbReference type="InterPro" id="IPR000792">
    <property type="entry name" value="Tscrpt_reg_LuxR_C"/>
</dbReference>
<dbReference type="PROSITE" id="PS50043">
    <property type="entry name" value="HTH_LUXR_2"/>
    <property type="match status" value="1"/>
</dbReference>
<dbReference type="InterPro" id="IPR016032">
    <property type="entry name" value="Sig_transdc_resp-reg_C-effctor"/>
</dbReference>
<dbReference type="Proteomes" id="UP000239290">
    <property type="component" value="Unassembled WGS sequence"/>
</dbReference>
<protein>
    <submittedName>
        <fullName evidence="2">LuxR family transcriptional regulator</fullName>
    </submittedName>
</protein>
<dbReference type="InterPro" id="IPR058852">
    <property type="entry name" value="HTH_77"/>
</dbReference>
<dbReference type="PANTHER" id="PTHR47691:SF3">
    <property type="entry name" value="HTH-TYPE TRANSCRIPTIONAL REGULATOR RV0890C-RELATED"/>
    <property type="match status" value="1"/>
</dbReference>
<dbReference type="Pfam" id="PF00196">
    <property type="entry name" value="GerE"/>
    <property type="match status" value="1"/>
</dbReference>
<gene>
    <name evidence="2" type="ORF">C5613_15895</name>
</gene>
<dbReference type="SMART" id="SM00421">
    <property type="entry name" value="HTH_LUXR"/>
    <property type="match status" value="1"/>
</dbReference>
<dbReference type="CDD" id="cd06170">
    <property type="entry name" value="LuxR_C_like"/>
    <property type="match status" value="1"/>
</dbReference>
<dbReference type="SUPFAM" id="SSF52540">
    <property type="entry name" value="P-loop containing nucleoside triphosphate hydrolases"/>
    <property type="match status" value="1"/>
</dbReference>
<accession>A0A2S8J9Y0</accession>
<sequence length="773" mass="83574">MPSGGAANVGNLPYELTSFVGRRHEIAEIRRLLSVSRLVTLTGVGGVGKTRLALRVAADSSRAFDDGVWSVGLGELYDPGAVVDAVLSALNLREGPGAPETQLVEYLTPRKLLLVLDNCEHLVGPVANLAETLLRSCPDVRILATSREPFGIGGEAVLRVPPLTLPEARQRSVAGGGLGHYEAMTLFTDRAATAVPGFEITESNEGVVAAICRRLDGLPLAIELAAVRLRVMSVEQILHRLTDRFTLLTTGSRGAPSRQQTLLGSIDWSYDLCTRAEREMWGRLTVFAGGFELDAAEGICSGGMTPEQVVDVVASLIDKSILLREETGGAARYRMLETLRDYGVERLQETGEFASLLRRHRDWYAHLVLRAESDWISSRQLSWTLRIDAEQSNIVAGLQFCLTGPHEANAGIRMAGAMYPYWRVRGKLREGMRWLAQLLAVRGDEPGLEQITALYVLSVLSGLHGDADASAIYVQRGSALAAQLGDRTAAALMDDAAGQHALITLDARAACQHFESSLAVFRDDGNVLYMIWSLTGLAAASDAAEDWARSEECQRATLALTESRGEFMYRGWALWGAGMGAWRRGEYSGAKELVMQGLQLARSVDDRTGGAGCIEVLSWVAVDEGAPRRAATLMGAAEALARAGCSPSMLYPRLLVHHTRCEEKARGAIGDRAFEAEFGRGLGMRFEEAAGYALDESGPTASAVGPGSTTLTRRERQVAELVAEGLTNRAIADKLVISQRTAQGHVEHILSKLGFTSRTQIAAWVIEHRQGES</sequence>
<organism evidence="2 3">
    <name type="scientific">Rhodococcus opacus</name>
    <name type="common">Nocardia opaca</name>
    <dbReference type="NCBI Taxonomy" id="37919"/>
    <lineage>
        <taxon>Bacteria</taxon>
        <taxon>Bacillati</taxon>
        <taxon>Actinomycetota</taxon>
        <taxon>Actinomycetes</taxon>
        <taxon>Mycobacteriales</taxon>
        <taxon>Nocardiaceae</taxon>
        <taxon>Rhodococcus</taxon>
    </lineage>
</organism>
<reference evidence="3" key="1">
    <citation type="submission" date="2018-02" db="EMBL/GenBank/DDBJ databases">
        <title>Draft genome sequencing of Rhodococcus opacus KU647198.</title>
        <authorList>
            <person name="Zheng B.-X."/>
        </authorList>
    </citation>
    <scope>NUCLEOTIDE SEQUENCE [LARGE SCALE GENOMIC DNA]</scope>
    <source>
        <strain evidence="3">04-OD7</strain>
    </source>
</reference>
<dbReference type="Gene3D" id="3.40.50.300">
    <property type="entry name" value="P-loop containing nucleotide triphosphate hydrolases"/>
    <property type="match status" value="1"/>
</dbReference>
<dbReference type="PRINTS" id="PR00364">
    <property type="entry name" value="DISEASERSIST"/>
</dbReference>
<evidence type="ECO:0000313" key="3">
    <source>
        <dbReference type="Proteomes" id="UP000239290"/>
    </source>
</evidence>
<dbReference type="EMBL" id="PUIO01000017">
    <property type="protein sequence ID" value="PQP23841.1"/>
    <property type="molecule type" value="Genomic_DNA"/>
</dbReference>
<feature type="domain" description="HTH luxR-type" evidence="1">
    <location>
        <begin position="704"/>
        <end position="769"/>
    </location>
</feature>
<dbReference type="PANTHER" id="PTHR47691">
    <property type="entry name" value="REGULATOR-RELATED"/>
    <property type="match status" value="1"/>
</dbReference>